<accession>A0A4R4YUH0</accession>
<feature type="region of interest" description="Disordered" evidence="1">
    <location>
        <begin position="1"/>
        <end position="27"/>
    </location>
</feature>
<organism evidence="2 3">
    <name type="scientific">Saccharopolyspora elongata</name>
    <dbReference type="NCBI Taxonomy" id="2530387"/>
    <lineage>
        <taxon>Bacteria</taxon>
        <taxon>Bacillati</taxon>
        <taxon>Actinomycetota</taxon>
        <taxon>Actinomycetes</taxon>
        <taxon>Pseudonocardiales</taxon>
        <taxon>Pseudonocardiaceae</taxon>
        <taxon>Saccharopolyspora</taxon>
    </lineage>
</organism>
<proteinExistence type="predicted"/>
<keyword evidence="3" id="KW-1185">Reference proteome</keyword>
<evidence type="ECO:0000313" key="3">
    <source>
        <dbReference type="Proteomes" id="UP000294947"/>
    </source>
</evidence>
<reference evidence="2 3" key="1">
    <citation type="submission" date="2019-03" db="EMBL/GenBank/DDBJ databases">
        <title>Draft genome sequences of novel Actinobacteria.</title>
        <authorList>
            <person name="Sahin N."/>
            <person name="Ay H."/>
            <person name="Saygin H."/>
        </authorList>
    </citation>
    <scope>NUCLEOTIDE SEQUENCE [LARGE SCALE GENOMIC DNA]</scope>
    <source>
        <strain evidence="2 3">7K502</strain>
    </source>
</reference>
<name>A0A4R4YUH0_9PSEU</name>
<dbReference type="EMBL" id="SMKW01000027">
    <property type="protein sequence ID" value="TDD49011.1"/>
    <property type="molecule type" value="Genomic_DNA"/>
</dbReference>
<comment type="caution">
    <text evidence="2">The sequence shown here is derived from an EMBL/GenBank/DDBJ whole genome shotgun (WGS) entry which is preliminary data.</text>
</comment>
<evidence type="ECO:0000313" key="2">
    <source>
        <dbReference type="EMBL" id="TDD49011.1"/>
    </source>
</evidence>
<dbReference type="AlphaFoldDB" id="A0A4R4YUH0"/>
<dbReference type="OrthoDB" id="3857336at2"/>
<dbReference type="RefSeq" id="WP_132487663.1">
    <property type="nucleotide sequence ID" value="NZ_SMKW01000027.1"/>
</dbReference>
<protein>
    <submittedName>
        <fullName evidence="2">Uncharacterized protein</fullName>
    </submittedName>
</protein>
<evidence type="ECO:0000256" key="1">
    <source>
        <dbReference type="SAM" id="MobiDB-lite"/>
    </source>
</evidence>
<gene>
    <name evidence="2" type="ORF">E1288_21060</name>
</gene>
<dbReference type="Proteomes" id="UP000294947">
    <property type="component" value="Unassembled WGS sequence"/>
</dbReference>
<sequence length="221" mass="24196">MTTTDPAPHSASDLDTHTTCEPDTTPPLPASVIAGSDRLLGAMGDLLGNDAAEIFSLMEDVFERIRWADEEIENARARHPQHADKLWHSNMLLTPNPGLESMKKEFVFRAHCRELLDRVAAGEDTRPGTAAEICCAMSDTSLLSPLTSAASGLYARMWRAAGFPELDEVTEASHHHEALEKAAIDGHEQDARRELAIPDRRLGDIECDGLHNDACIYAQAD</sequence>